<gene>
    <name evidence="2" type="ORF">ABL78_5377</name>
</gene>
<dbReference type="VEuPathDB" id="TriTrypDB:Lsey_0179_0100"/>
<evidence type="ECO:0000313" key="3">
    <source>
        <dbReference type="Proteomes" id="UP000038009"/>
    </source>
</evidence>
<feature type="region of interest" description="Disordered" evidence="1">
    <location>
        <begin position="281"/>
        <end position="320"/>
    </location>
</feature>
<accession>A0A0N1PCG5</accession>
<dbReference type="OrthoDB" id="240979at2759"/>
<organism evidence="2 3">
    <name type="scientific">Leptomonas seymouri</name>
    <dbReference type="NCBI Taxonomy" id="5684"/>
    <lineage>
        <taxon>Eukaryota</taxon>
        <taxon>Discoba</taxon>
        <taxon>Euglenozoa</taxon>
        <taxon>Kinetoplastea</taxon>
        <taxon>Metakinetoplastina</taxon>
        <taxon>Trypanosomatida</taxon>
        <taxon>Trypanosomatidae</taxon>
        <taxon>Leishmaniinae</taxon>
        <taxon>Leptomonas</taxon>
    </lineage>
</organism>
<keyword evidence="3" id="KW-1185">Reference proteome</keyword>
<dbReference type="Proteomes" id="UP000038009">
    <property type="component" value="Unassembled WGS sequence"/>
</dbReference>
<proteinExistence type="predicted"/>
<comment type="caution">
    <text evidence="2">The sequence shown here is derived from an EMBL/GenBank/DDBJ whole genome shotgun (WGS) entry which is preliminary data.</text>
</comment>
<evidence type="ECO:0000256" key="1">
    <source>
        <dbReference type="SAM" id="MobiDB-lite"/>
    </source>
</evidence>
<name>A0A0N1PCG5_LEPSE</name>
<evidence type="ECO:0000313" key="2">
    <source>
        <dbReference type="EMBL" id="KPI85570.1"/>
    </source>
</evidence>
<reference evidence="2 3" key="1">
    <citation type="journal article" date="2015" name="PLoS Pathog.">
        <title>Leptomonas seymouri: Adaptations to the Dixenous Life Cycle Analyzed by Genome Sequencing, Transcriptome Profiling and Co-infection with Leishmania donovani.</title>
        <authorList>
            <person name="Kraeva N."/>
            <person name="Butenko A."/>
            <person name="Hlavacova J."/>
            <person name="Kostygov A."/>
            <person name="Myskova J."/>
            <person name="Grybchuk D."/>
            <person name="Lestinova T."/>
            <person name="Votypka J."/>
            <person name="Volf P."/>
            <person name="Opperdoes F."/>
            <person name="Flegontov P."/>
            <person name="Lukes J."/>
            <person name="Yurchenko V."/>
        </authorList>
    </citation>
    <scope>NUCLEOTIDE SEQUENCE [LARGE SCALE GENOMIC DNA]</scope>
    <source>
        <strain evidence="2 3">ATCC 30220</strain>
    </source>
</reference>
<feature type="region of interest" description="Disordered" evidence="1">
    <location>
        <begin position="184"/>
        <end position="208"/>
    </location>
</feature>
<dbReference type="EMBL" id="LJSK01000179">
    <property type="protein sequence ID" value="KPI85570.1"/>
    <property type="molecule type" value="Genomic_DNA"/>
</dbReference>
<feature type="compositionally biased region" description="Low complexity" evidence="1">
    <location>
        <begin position="190"/>
        <end position="208"/>
    </location>
</feature>
<sequence>MLILRKLVESTAVNAACVLPLENGLSVVLASISESIHVYDIFPADAASAGTSYELRPRGHVFHVGCGVVSLLVLTNQCFLLWTRDQECIIVRYQANLISALVDPRVMDSDHMCRPSGELSPVHYKEHHWYVVHRIRLWCPGACAPLHPPEMGVNDSVEMVHIRFCSGHVFLVSIKWDPSCMPGNAEARASTTTSDNPSLPSSSPVPSLRTTRWHTCDYMRLYAGTRFQYPTQSCSVATRRPDESAEAHQQRIEQLWQSGSTFANVPDEDLIATHAVMELSKRKTAASPSSPSSSSTVPEKNDRSGVRAVTVRRETYSSTSPLMPSPAFYCNTHQGGFTNVRNASGQAAVHHSPLDLFVSRSTPLHDDYAADRISTFVVASPRRIVRRGLDWTLLAFLTSPSHTAIYHLQRARTPLGAPHYVLDGLFAGSLRVRQVLFCTNSEDASNDVWVVLDNGAVTRFSIAELRARTAEARNVRNVHLYPWPKTSITGLPTTFLCRRLLPADNLFSPNRGLEGLLSNTAGAGSSTGVENGVLSVYPCTKRYALLSDCVQDIYVVDLVDRRVMAALAGDGPMTDVCEAPHGYVAAFARGVLRYFQPSMQLYVRGTVRLPPFGVPIHTMYATRVHCGTAQSLTDSPTALSRTSASPPDVRIEAGVYVMISTHYSSQLYCVEDSNMRACTSDAWDYEKGETTLAFDAVIEGNAADDAGILHRGSTAMFVQCTPTRCLFGPTVHRLSSPLVRAIVKVVPGVGPVCVGAFREGTLAGTHIAVVAADTGVCTVNVATKTGVPLGLSACLAARGVATASMEVLVGGWEGCVTVLEIRRECESAASAAWRCVASQTIRVPFGSASPVQQFLPLPRAGLMSRWMAAHSSGEVSILALARQSHPTSVHSLEKEEATTEPVWLFSWAPTSPPNCRTQQKVTCAIASVVRAPVCTAKEGEEVYNGFDGALLQPRDGALLFFSVPLEEGDTQAPPHMQRLRERDEEDREWVVSLENTVRAIVPPDATGQVRVAPWRCAVLLETINADGALRYDVLVVQHDEITLCTLDTHLFAKPYSRPRAMLPASISSPAAATPATVDGVSLPPPPTRAHVLACTAPSRYICTYRLQLPQLNPHETLVSIAREPDDEGEGVLLCVTVCDKTSLTRLTTLHSGTLTLLDSLVLHDSTAHWMSAVPPSTPIIARAAPLFLMCSENTRSGTVQLQVVAAHPLRIASSETLEDSLGWLDVAARGVSVDGAVQVVPTRINSEGDTYGGEVLVTVAVDFAIHLFVLRGYTLLFQHCVLAPACTTSVTLCYPIVAVCTEGNSNVYLQVYPVNDDTEVFAPSYSDEATKPLKKYGKVSWKMRVAMREPTFGACVLAQAPLYDRCVRTDVEGDVTVMFITLSPAHSKSRSAAHIKGEDSYVGSAEGPQTFLTHTVRLPTVPVKARVLRHVAPIQRRCPRQLECCGHNYHLQSSSVRKDRSSRLLLLPCHDGSLYGAFEIPYGFAHPLMRLEQVITDAYALDLSVDVNPSASPGVLQHTYHLQPFHVARALQPLTGTQQAEKQACVMADAVFEYFLLRDLVKNGYGTAAASSSSALLGSPLRESLPGASATTGGAENPLESDAAVVQRKFTAFDDVVQTLLAEEYGDSFTVDTCAEMLNIL</sequence>
<protein>
    <submittedName>
        <fullName evidence="2">Uncharacterized protein</fullName>
    </submittedName>
</protein>
<dbReference type="OMA" id="DRCVRTD"/>
<feature type="compositionally biased region" description="Basic and acidic residues" evidence="1">
    <location>
        <begin position="299"/>
        <end position="315"/>
    </location>
</feature>